<dbReference type="STRING" id="30069.A0A182YQ76"/>
<sequence>MPTRAWQELALDFFTAKECATFLVIVVYYSRFITCRSKNIRLVRTFPYWKQMNGLVNRQNQGILRTLRIAKVLKQDWRKALAEYVYICNTTPRSVTGKSSMELLTGRPVTTTGDLLSTYGSLLES</sequence>
<keyword evidence="2" id="KW-1185">Reference proteome</keyword>
<dbReference type="PANTHER" id="PTHR37984">
    <property type="entry name" value="PROTEIN CBG26694"/>
    <property type="match status" value="1"/>
</dbReference>
<dbReference type="PANTHER" id="PTHR37984:SF11">
    <property type="entry name" value="INTEGRASE CATALYTIC DOMAIN-CONTAINING PROTEIN"/>
    <property type="match status" value="1"/>
</dbReference>
<evidence type="ECO:0000313" key="2">
    <source>
        <dbReference type="Proteomes" id="UP000076408"/>
    </source>
</evidence>
<name>A0A182YQ76_ANOST</name>
<dbReference type="SUPFAM" id="SSF53098">
    <property type="entry name" value="Ribonuclease H-like"/>
    <property type="match status" value="1"/>
</dbReference>
<evidence type="ECO:0008006" key="3">
    <source>
        <dbReference type="Google" id="ProtNLM"/>
    </source>
</evidence>
<dbReference type="InterPro" id="IPR050951">
    <property type="entry name" value="Retrovirus_Pol_polyprotein"/>
</dbReference>
<dbReference type="InterPro" id="IPR036397">
    <property type="entry name" value="RNaseH_sf"/>
</dbReference>
<dbReference type="AlphaFoldDB" id="A0A182YQ76"/>
<dbReference type="GO" id="GO:0003676">
    <property type="term" value="F:nucleic acid binding"/>
    <property type="evidence" value="ECO:0007669"/>
    <property type="project" value="InterPro"/>
</dbReference>
<dbReference type="VEuPathDB" id="VectorBase:ASTEI20_034440"/>
<dbReference type="VEuPathDB" id="VectorBase:ASTEI10612"/>
<organism evidence="1 2">
    <name type="scientific">Anopheles stephensi</name>
    <name type="common">Indo-Pakistan malaria mosquito</name>
    <dbReference type="NCBI Taxonomy" id="30069"/>
    <lineage>
        <taxon>Eukaryota</taxon>
        <taxon>Metazoa</taxon>
        <taxon>Ecdysozoa</taxon>
        <taxon>Arthropoda</taxon>
        <taxon>Hexapoda</taxon>
        <taxon>Insecta</taxon>
        <taxon>Pterygota</taxon>
        <taxon>Neoptera</taxon>
        <taxon>Endopterygota</taxon>
        <taxon>Diptera</taxon>
        <taxon>Nematocera</taxon>
        <taxon>Culicoidea</taxon>
        <taxon>Culicidae</taxon>
        <taxon>Anophelinae</taxon>
        <taxon>Anopheles</taxon>
    </lineage>
</organism>
<proteinExistence type="predicted"/>
<reference evidence="2" key="1">
    <citation type="journal article" date="2014" name="Genome Biol.">
        <title>Genome analysis of a major urban malaria vector mosquito, Anopheles stephensi.</title>
        <authorList>
            <person name="Jiang X."/>
            <person name="Peery A."/>
            <person name="Hall A.B."/>
            <person name="Sharma A."/>
            <person name="Chen X.G."/>
            <person name="Waterhouse R.M."/>
            <person name="Komissarov A."/>
            <person name="Riehle M.M."/>
            <person name="Shouche Y."/>
            <person name="Sharakhova M.V."/>
            <person name="Lawson D."/>
            <person name="Pakpour N."/>
            <person name="Arensburger P."/>
            <person name="Davidson V.L."/>
            <person name="Eiglmeier K."/>
            <person name="Emrich S."/>
            <person name="George P."/>
            <person name="Kennedy R.C."/>
            <person name="Mane S.P."/>
            <person name="Maslen G."/>
            <person name="Oringanje C."/>
            <person name="Qi Y."/>
            <person name="Settlage R."/>
            <person name="Tojo M."/>
            <person name="Tubio J.M."/>
            <person name="Unger M.F."/>
            <person name="Wang B."/>
            <person name="Vernick K.D."/>
            <person name="Ribeiro J.M."/>
            <person name="James A.A."/>
            <person name="Michel K."/>
            <person name="Riehle M.A."/>
            <person name="Luckhart S."/>
            <person name="Sharakhov I.V."/>
            <person name="Tu Z."/>
        </authorList>
    </citation>
    <scope>NUCLEOTIDE SEQUENCE [LARGE SCALE GENOMIC DNA]</scope>
    <source>
        <strain evidence="2">Indian</strain>
    </source>
</reference>
<dbReference type="Proteomes" id="UP000076408">
    <property type="component" value="Unassembled WGS sequence"/>
</dbReference>
<dbReference type="Gene3D" id="3.30.420.10">
    <property type="entry name" value="Ribonuclease H-like superfamily/Ribonuclease H"/>
    <property type="match status" value="1"/>
</dbReference>
<protein>
    <recommendedName>
        <fullName evidence="3">Integrase catalytic domain-containing protein</fullName>
    </recommendedName>
</protein>
<reference evidence="1" key="2">
    <citation type="submission" date="2020-05" db="UniProtKB">
        <authorList>
            <consortium name="EnsemblMetazoa"/>
        </authorList>
    </citation>
    <scope>IDENTIFICATION</scope>
    <source>
        <strain evidence="1">Indian</strain>
    </source>
</reference>
<evidence type="ECO:0000313" key="1">
    <source>
        <dbReference type="EnsemblMetazoa" id="ASTEI10612-PA"/>
    </source>
</evidence>
<dbReference type="InterPro" id="IPR012337">
    <property type="entry name" value="RNaseH-like_sf"/>
</dbReference>
<accession>A0A182YQ76</accession>
<dbReference type="EnsemblMetazoa" id="ASTEI10612-RA">
    <property type="protein sequence ID" value="ASTEI10612-PA"/>
    <property type="gene ID" value="ASTEI10612"/>
</dbReference>